<dbReference type="GO" id="GO:0046872">
    <property type="term" value="F:metal ion binding"/>
    <property type="evidence" value="ECO:0007669"/>
    <property type="project" value="UniProtKB-KW"/>
</dbReference>
<dbReference type="SUPFAM" id="SSF55008">
    <property type="entry name" value="HMA, heavy metal-associated domain"/>
    <property type="match status" value="1"/>
</dbReference>
<dbReference type="InterPro" id="IPR036163">
    <property type="entry name" value="HMA_dom_sf"/>
</dbReference>
<dbReference type="EC" id="3.6.3.3" evidence="3"/>
<dbReference type="CDD" id="cd00371">
    <property type="entry name" value="HMA"/>
    <property type="match status" value="1"/>
</dbReference>
<evidence type="ECO:0000256" key="1">
    <source>
        <dbReference type="ARBA" id="ARBA00022723"/>
    </source>
</evidence>
<dbReference type="PROSITE" id="PS50846">
    <property type="entry name" value="HMA_2"/>
    <property type="match status" value="1"/>
</dbReference>
<keyword evidence="3" id="KW-0378">Hydrolase</keyword>
<organism evidence="3">
    <name type="scientific">uncultured Anaerotruncus sp</name>
    <dbReference type="NCBI Taxonomy" id="905011"/>
    <lineage>
        <taxon>Bacteria</taxon>
        <taxon>Bacillati</taxon>
        <taxon>Bacillota</taxon>
        <taxon>Clostridia</taxon>
        <taxon>Eubacteriales</taxon>
        <taxon>Oscillospiraceae</taxon>
        <taxon>Anaerotruncus</taxon>
        <taxon>environmental samples</taxon>
    </lineage>
</organism>
<evidence type="ECO:0000313" key="3">
    <source>
        <dbReference type="EMBL" id="VYS78489.1"/>
    </source>
</evidence>
<feature type="domain" description="HMA" evidence="2">
    <location>
        <begin position="1"/>
        <end position="69"/>
    </location>
</feature>
<dbReference type="InterPro" id="IPR006121">
    <property type="entry name" value="HMA_dom"/>
</dbReference>
<dbReference type="PROSITE" id="PS01047">
    <property type="entry name" value="HMA_1"/>
    <property type="match status" value="1"/>
</dbReference>
<dbReference type="EMBL" id="CACRSL010000003">
    <property type="protein sequence ID" value="VYS78489.1"/>
    <property type="molecule type" value="Genomic_DNA"/>
</dbReference>
<dbReference type="Pfam" id="PF00403">
    <property type="entry name" value="HMA"/>
    <property type="match status" value="1"/>
</dbReference>
<sequence length="72" mass="7997">MKKIVKLIDLDCANCAAKIENAIQKIDGVEKASVSFMTQKMTIEAPEGRMDAILQEAKKLIHKLEPDVTVQL</sequence>
<keyword evidence="1" id="KW-0479">Metal-binding</keyword>
<dbReference type="InterPro" id="IPR017969">
    <property type="entry name" value="Heavy-metal-associated_CS"/>
</dbReference>
<name>A0A6N2RDV2_9FIRM</name>
<gene>
    <name evidence="3" type="primary">cadA_2</name>
    <name evidence="3" type="ORF">AULFYP135_00355</name>
</gene>
<protein>
    <submittedName>
        <fullName evidence="3">Cadmium, zinc and cobalt-transporting ATPase</fullName>
        <ecNumber evidence="3">3.6.3.3</ecNumber>
    </submittedName>
</protein>
<evidence type="ECO:0000259" key="2">
    <source>
        <dbReference type="PROSITE" id="PS50846"/>
    </source>
</evidence>
<dbReference type="AlphaFoldDB" id="A0A6N2RDV2"/>
<reference evidence="3" key="1">
    <citation type="submission" date="2019-11" db="EMBL/GenBank/DDBJ databases">
        <authorList>
            <person name="Feng L."/>
        </authorList>
    </citation>
    <scope>NUCLEOTIDE SEQUENCE</scope>
    <source>
        <strain evidence="3">AundefinedLFYP135</strain>
    </source>
</reference>
<accession>A0A6N2RDV2</accession>
<proteinExistence type="predicted"/>
<dbReference type="GO" id="GO:0016787">
    <property type="term" value="F:hydrolase activity"/>
    <property type="evidence" value="ECO:0007669"/>
    <property type="project" value="UniProtKB-KW"/>
</dbReference>
<dbReference type="Gene3D" id="3.30.70.100">
    <property type="match status" value="1"/>
</dbReference>